<evidence type="ECO:0000256" key="1">
    <source>
        <dbReference type="SAM" id="MobiDB-lite"/>
    </source>
</evidence>
<dbReference type="EMBL" id="WKFB01000780">
    <property type="protein sequence ID" value="KAF6718044.1"/>
    <property type="molecule type" value="Genomic_DNA"/>
</dbReference>
<sequence length="184" mass="20269">MDWSVFLCGERQGGEQEETSKGFNPPQKNKKLSRPHKNDYSYISFPPTPLHLLNNRQRCCHGNPHPSSGRQSWVLEDEAVCSSSLWRLSESTCDFCGFHVTDGRSCRRPDLIPWLLGVGSSALHHEPSPPDAGAPTDIHSSHHVLVVLGLVRAPLPAGVRFGSGRLRSVSVLPRAWAAGCPQME</sequence>
<evidence type="ECO:0000313" key="2">
    <source>
        <dbReference type="EMBL" id="KAF6718044.1"/>
    </source>
</evidence>
<evidence type="ECO:0000313" key="3">
    <source>
        <dbReference type="Proteomes" id="UP000646548"/>
    </source>
</evidence>
<proteinExistence type="predicted"/>
<organism evidence="2 3">
    <name type="scientific">Oryzias melastigma</name>
    <name type="common">Marine medaka</name>
    <dbReference type="NCBI Taxonomy" id="30732"/>
    <lineage>
        <taxon>Eukaryota</taxon>
        <taxon>Metazoa</taxon>
        <taxon>Chordata</taxon>
        <taxon>Craniata</taxon>
        <taxon>Vertebrata</taxon>
        <taxon>Euteleostomi</taxon>
        <taxon>Actinopterygii</taxon>
        <taxon>Neopterygii</taxon>
        <taxon>Teleostei</taxon>
        <taxon>Neoteleostei</taxon>
        <taxon>Acanthomorphata</taxon>
        <taxon>Ovalentaria</taxon>
        <taxon>Atherinomorphae</taxon>
        <taxon>Beloniformes</taxon>
        <taxon>Adrianichthyidae</taxon>
        <taxon>Oryziinae</taxon>
        <taxon>Oryzias</taxon>
    </lineage>
</organism>
<protein>
    <submittedName>
        <fullName evidence="2">Uncharacterized protein</fullName>
    </submittedName>
</protein>
<feature type="region of interest" description="Disordered" evidence="1">
    <location>
        <begin position="12"/>
        <end position="36"/>
    </location>
</feature>
<reference evidence="2" key="1">
    <citation type="journal article" name="BMC Genomics">
        <title>Long-read sequencing and de novo genome assembly of marine medaka (Oryzias melastigma).</title>
        <authorList>
            <person name="Liang P."/>
            <person name="Saqib H.S.A."/>
            <person name="Ni X."/>
            <person name="Shen Y."/>
        </authorList>
    </citation>
    <scope>NUCLEOTIDE SEQUENCE</scope>
    <source>
        <strain evidence="2">Bigg-433</strain>
    </source>
</reference>
<dbReference type="Proteomes" id="UP000646548">
    <property type="component" value="Unassembled WGS sequence"/>
</dbReference>
<comment type="caution">
    <text evidence="2">The sequence shown here is derived from an EMBL/GenBank/DDBJ whole genome shotgun (WGS) entry which is preliminary data.</text>
</comment>
<gene>
    <name evidence="2" type="ORF">FQA47_010681</name>
</gene>
<accession>A0A834BYR7</accession>
<dbReference type="AlphaFoldDB" id="A0A834BYR7"/>
<name>A0A834BYR7_ORYME</name>